<evidence type="ECO:0000256" key="5">
    <source>
        <dbReference type="ARBA" id="ARBA00023136"/>
    </source>
</evidence>
<evidence type="ECO:0000256" key="6">
    <source>
        <dbReference type="SAM" id="Phobius"/>
    </source>
</evidence>
<gene>
    <name evidence="8" type="primary">gb12324</name>
    <name evidence="8" type="ORF">PR202_gb12324</name>
</gene>
<reference evidence="8" key="2">
    <citation type="submission" date="2021-12" db="EMBL/GenBank/DDBJ databases">
        <title>Resequencing data analysis of finger millet.</title>
        <authorList>
            <person name="Hatakeyama M."/>
            <person name="Aluri S."/>
            <person name="Balachadran M.T."/>
            <person name="Sivarajan S.R."/>
            <person name="Poveda L."/>
            <person name="Shimizu-Inatsugi R."/>
            <person name="Schlapbach R."/>
            <person name="Sreeman S.M."/>
            <person name="Shimizu K.K."/>
        </authorList>
    </citation>
    <scope>NUCLEOTIDE SEQUENCE</scope>
</reference>
<evidence type="ECO:0000256" key="1">
    <source>
        <dbReference type="ARBA" id="ARBA00004141"/>
    </source>
</evidence>
<evidence type="ECO:0000313" key="8">
    <source>
        <dbReference type="EMBL" id="GJN24575.1"/>
    </source>
</evidence>
<dbReference type="PROSITE" id="PS50244">
    <property type="entry name" value="S5A_REDUCTASE"/>
    <property type="match status" value="1"/>
</dbReference>
<feature type="transmembrane region" description="Helical" evidence="6">
    <location>
        <begin position="211"/>
        <end position="234"/>
    </location>
</feature>
<evidence type="ECO:0000256" key="4">
    <source>
        <dbReference type="ARBA" id="ARBA00022989"/>
    </source>
</evidence>
<feature type="transmembrane region" description="Helical" evidence="6">
    <location>
        <begin position="156"/>
        <end position="176"/>
    </location>
</feature>
<dbReference type="GO" id="GO:0006629">
    <property type="term" value="P:lipid metabolic process"/>
    <property type="evidence" value="ECO:0007669"/>
    <property type="project" value="InterPro"/>
</dbReference>
<sequence length="271" mass="28964">MWTPPFLYPPPASVYLTAMSAVSLVSMANAGLAELRGQHMAYSKFWHVMAGGGGGGGALLPSRVGMLVAYAPALVAAAASFAMPDVVDGARAQILSAALAVHFLKRVLEVLFVHRYSGNMPLATAATISISYLLGTVNLIYALHLSRDLPAPAIDLLYPGVIVFTIGVAGNLYHHYLLSRLRASGTGGGSDNKGYKIPTGGLFELVTCPHYLFEIIGFFGFTMISQTVYALAYASGTAMYLAGRSCATRRWYESKFEDFPAKIKALVPFIL</sequence>
<keyword evidence="5 6" id="KW-0472">Membrane</keyword>
<dbReference type="Gene3D" id="1.20.120.1630">
    <property type="match status" value="1"/>
</dbReference>
<name>A0AAV5EPK8_ELECO</name>
<comment type="subcellular location">
    <subcellularLocation>
        <location evidence="1">Membrane</location>
        <topology evidence="1">Multi-pass membrane protein</topology>
    </subcellularLocation>
</comment>
<organism evidence="8 9">
    <name type="scientific">Eleusine coracana subsp. coracana</name>
    <dbReference type="NCBI Taxonomy" id="191504"/>
    <lineage>
        <taxon>Eukaryota</taxon>
        <taxon>Viridiplantae</taxon>
        <taxon>Streptophyta</taxon>
        <taxon>Embryophyta</taxon>
        <taxon>Tracheophyta</taxon>
        <taxon>Spermatophyta</taxon>
        <taxon>Magnoliopsida</taxon>
        <taxon>Liliopsida</taxon>
        <taxon>Poales</taxon>
        <taxon>Poaceae</taxon>
        <taxon>PACMAD clade</taxon>
        <taxon>Chloridoideae</taxon>
        <taxon>Cynodonteae</taxon>
        <taxon>Eleusininae</taxon>
        <taxon>Eleusine</taxon>
    </lineage>
</organism>
<proteinExistence type="inferred from homology"/>
<dbReference type="PANTHER" id="PTHR10556:SF35">
    <property type="entry name" value="3-OXO-5-ALPHA-STEROID 4-DEHYDROGENASE FAMILY PROTEIN"/>
    <property type="match status" value="1"/>
</dbReference>
<evidence type="ECO:0000259" key="7">
    <source>
        <dbReference type="Pfam" id="PF02544"/>
    </source>
</evidence>
<dbReference type="InterPro" id="IPR039357">
    <property type="entry name" value="SRD5A/TECR"/>
</dbReference>
<keyword evidence="9" id="KW-1185">Reference proteome</keyword>
<reference evidence="8" key="1">
    <citation type="journal article" date="2018" name="DNA Res.">
        <title>Multiple hybrid de novo genome assembly of finger millet, an orphan allotetraploid crop.</title>
        <authorList>
            <person name="Hatakeyama M."/>
            <person name="Aluri S."/>
            <person name="Balachadran M.T."/>
            <person name="Sivarajan S.R."/>
            <person name="Patrignani A."/>
            <person name="Gruter S."/>
            <person name="Poveda L."/>
            <person name="Shimizu-Inatsugi R."/>
            <person name="Baeten J."/>
            <person name="Francoijs K.J."/>
            <person name="Nataraja K.N."/>
            <person name="Reddy Y.A.N."/>
            <person name="Phadnis S."/>
            <person name="Ravikumar R.L."/>
            <person name="Schlapbach R."/>
            <person name="Sreeman S.M."/>
            <person name="Shimizu K.K."/>
        </authorList>
    </citation>
    <scope>NUCLEOTIDE SEQUENCE</scope>
</reference>
<dbReference type="FunFam" id="1.20.120.1630:FF:000017">
    <property type="entry name" value="3-oxo-5-alpha-steroid 4-dehydrogenase family protein"/>
    <property type="match status" value="1"/>
</dbReference>
<dbReference type="Pfam" id="PF02544">
    <property type="entry name" value="Steroid_dh"/>
    <property type="match status" value="1"/>
</dbReference>
<feature type="transmembrane region" description="Helical" evidence="6">
    <location>
        <begin position="12"/>
        <end position="33"/>
    </location>
</feature>
<comment type="caution">
    <text evidence="8">The sequence shown here is derived from an EMBL/GenBank/DDBJ whole genome shotgun (WGS) entry which is preliminary data.</text>
</comment>
<evidence type="ECO:0000256" key="3">
    <source>
        <dbReference type="ARBA" id="ARBA00022692"/>
    </source>
</evidence>
<feature type="transmembrane region" description="Helical" evidence="6">
    <location>
        <begin position="122"/>
        <end position="144"/>
    </location>
</feature>
<protein>
    <recommendedName>
        <fullName evidence="7">3-oxo-5-alpha-steroid 4-dehydrogenase C-terminal domain-containing protein</fullName>
    </recommendedName>
</protein>
<evidence type="ECO:0000256" key="2">
    <source>
        <dbReference type="ARBA" id="ARBA00007742"/>
    </source>
</evidence>
<keyword evidence="3 6" id="KW-0812">Transmembrane</keyword>
<comment type="similarity">
    <text evidence="2">Belongs to the steroid 5-alpha reductase family.</text>
</comment>
<dbReference type="EMBL" id="BQKI01000077">
    <property type="protein sequence ID" value="GJN24575.1"/>
    <property type="molecule type" value="Genomic_DNA"/>
</dbReference>
<feature type="transmembrane region" description="Helical" evidence="6">
    <location>
        <begin position="45"/>
        <end position="61"/>
    </location>
</feature>
<dbReference type="GO" id="GO:0016627">
    <property type="term" value="F:oxidoreductase activity, acting on the CH-CH group of donors"/>
    <property type="evidence" value="ECO:0007669"/>
    <property type="project" value="InterPro"/>
</dbReference>
<evidence type="ECO:0000313" key="9">
    <source>
        <dbReference type="Proteomes" id="UP001054889"/>
    </source>
</evidence>
<dbReference type="InterPro" id="IPR001104">
    <property type="entry name" value="3-oxo-5_a-steroid_4-DH_C"/>
</dbReference>
<feature type="domain" description="3-oxo-5-alpha-steroid 4-dehydrogenase C-terminal" evidence="7">
    <location>
        <begin position="156"/>
        <end position="271"/>
    </location>
</feature>
<dbReference type="Proteomes" id="UP001054889">
    <property type="component" value="Unassembled WGS sequence"/>
</dbReference>
<dbReference type="PANTHER" id="PTHR10556">
    <property type="entry name" value="3-OXO-5-ALPHA-STEROID 4-DEHYDROGENASE"/>
    <property type="match status" value="1"/>
</dbReference>
<keyword evidence="4 6" id="KW-1133">Transmembrane helix</keyword>
<dbReference type="GO" id="GO:0016020">
    <property type="term" value="C:membrane"/>
    <property type="evidence" value="ECO:0007669"/>
    <property type="project" value="UniProtKB-SubCell"/>
</dbReference>
<accession>A0AAV5EPK8</accession>
<dbReference type="AlphaFoldDB" id="A0AAV5EPK8"/>